<dbReference type="RefSeq" id="WP_120519063.1">
    <property type="nucleotide sequence ID" value="NZ_QXZY01000015.1"/>
</dbReference>
<keyword evidence="2" id="KW-0378">Hydrolase</keyword>
<organism evidence="2 3">
    <name type="scientific">Chitinophaga barathri</name>
    <dbReference type="NCBI Taxonomy" id="1647451"/>
    <lineage>
        <taxon>Bacteria</taxon>
        <taxon>Pseudomonadati</taxon>
        <taxon>Bacteroidota</taxon>
        <taxon>Chitinophagia</taxon>
        <taxon>Chitinophagales</taxon>
        <taxon>Chitinophagaceae</taxon>
        <taxon>Chitinophaga</taxon>
    </lineage>
</organism>
<evidence type="ECO:0000313" key="2">
    <source>
        <dbReference type="EMBL" id="RPD38567.1"/>
    </source>
</evidence>
<sequence>MRNGLLSQYFQAVVAKTLSAVEANSAKSHQHEFNGTRELKRVIRTTETAQFVCRFIWLDNEEEPIIANTQVSWYDARKNQPNRSAEYRLYFQDNAVMQRASEGDVMFLARSTDDTLLIIVSPATSTVTRQLYWLFNLTPPQGNLFSLVEIDALQDRAIDWSARFILEEIGIEIAEPESELLNRLIAPYSGVFPSTAEFSKLARETLTSTVNIHEDPDHALVEYMNWEEKLFRRLERNNIIIRLQQGFIRDGEADVENFISYSLSVHNRRKARAGSAFEEHVKYLFTELGIHFSKGKTTENKSKPDFLFPHISLYADTSFPAEYLTMLGVKTSLKDRWRQVLAESARISLKHLLTLEPGISEHQTTEMRHKGLQLVVPAEIHRTFSVNQQHWLMTFKDFSSILLEKQQSTSLVGYTIPTAG</sequence>
<proteinExistence type="predicted"/>
<dbReference type="GO" id="GO:0009307">
    <property type="term" value="P:DNA restriction-modification system"/>
    <property type="evidence" value="ECO:0007669"/>
    <property type="project" value="InterPro"/>
</dbReference>
<reference evidence="3" key="1">
    <citation type="submission" date="2018-11" db="EMBL/GenBank/DDBJ databases">
        <title>Chitinophaga lutea sp.nov., isolate from arsenic contaminated soil.</title>
        <authorList>
            <person name="Zong Y."/>
        </authorList>
    </citation>
    <scope>NUCLEOTIDE SEQUENCE [LARGE SCALE GENOMIC DNA]</scope>
    <source>
        <strain evidence="3">YLT18</strain>
    </source>
</reference>
<accession>A0A3N4MAX4</accession>
<name>A0A3N4MAX4_9BACT</name>
<dbReference type="InterPro" id="IPR015109">
    <property type="entry name" value="Restrct_endonuc_II_EcoRII_C"/>
</dbReference>
<dbReference type="Gene3D" id="3.40.91.80">
    <property type="match status" value="1"/>
</dbReference>
<evidence type="ECO:0000313" key="3">
    <source>
        <dbReference type="Proteomes" id="UP000279089"/>
    </source>
</evidence>
<protein>
    <submittedName>
        <fullName evidence="2">Restriction endonuclease</fullName>
    </submittedName>
</protein>
<dbReference type="EMBL" id="RMBX01000015">
    <property type="protein sequence ID" value="RPD38567.1"/>
    <property type="molecule type" value="Genomic_DNA"/>
</dbReference>
<dbReference type="Pfam" id="PF09019">
    <property type="entry name" value="EcoRII-C"/>
    <property type="match status" value="1"/>
</dbReference>
<dbReference type="SUPFAM" id="SSF52980">
    <property type="entry name" value="Restriction endonuclease-like"/>
    <property type="match status" value="1"/>
</dbReference>
<dbReference type="AlphaFoldDB" id="A0A3N4MAX4"/>
<dbReference type="OrthoDB" id="9797574at2"/>
<dbReference type="GO" id="GO:0003677">
    <property type="term" value="F:DNA binding"/>
    <property type="evidence" value="ECO:0007669"/>
    <property type="project" value="InterPro"/>
</dbReference>
<dbReference type="GO" id="GO:0009036">
    <property type="term" value="F:type II site-specific deoxyribonuclease activity"/>
    <property type="evidence" value="ECO:0007669"/>
    <property type="project" value="InterPro"/>
</dbReference>
<keyword evidence="2" id="KW-0255">Endonuclease</keyword>
<gene>
    <name evidence="2" type="ORF">EG028_25210</name>
</gene>
<keyword evidence="2" id="KW-0540">Nuclease</keyword>
<evidence type="ECO:0000259" key="1">
    <source>
        <dbReference type="Pfam" id="PF09019"/>
    </source>
</evidence>
<keyword evidence="3" id="KW-1185">Reference proteome</keyword>
<dbReference type="InterPro" id="IPR038365">
    <property type="entry name" value="EcoRII_C_sf"/>
</dbReference>
<feature type="domain" description="Restriction endonuclease type II EcoRII C-terminal" evidence="1">
    <location>
        <begin position="231"/>
        <end position="398"/>
    </location>
</feature>
<comment type="caution">
    <text evidence="2">The sequence shown here is derived from an EMBL/GenBank/DDBJ whole genome shotgun (WGS) entry which is preliminary data.</text>
</comment>
<dbReference type="InterPro" id="IPR011335">
    <property type="entry name" value="Restrct_endonuc-II-like"/>
</dbReference>
<dbReference type="Proteomes" id="UP000279089">
    <property type="component" value="Unassembled WGS sequence"/>
</dbReference>